<sequence>MSHDFDDLNTPCLLLDRDIIKNNIARMASRASELGVALRPHIKTPKSISVAQLLRDAGAAGFTTSTIRETEYLAQAGFDDLFYAVPSDGRKAQRIAPLLRAGKNVTLLVDTLQSAEQIAVVAESEQVTIAIWVEIDVDHYRTGIDPKDPDFDAILALCGKASHLNLAGIMSYGGASYGCATPAEAAALTERHRRALLAASDKVQAAGLAKPRLSFGSSPAVLHADTLDGIDEVRCGIYTFQDLFQAGIGACTIDDIAVTVLATVISHGKSLNRFTVDAGALALSKDRSTQGRSFDAGFGLVCDADTGKPIGDLQVGTVSQELGLVTSPSGAVIDLTDFPIGKRVRILPNHADMTAAAYDTYHMIGGADAEDVWTRTNGWESIG</sequence>
<dbReference type="Proteomes" id="UP000284322">
    <property type="component" value="Unassembled WGS sequence"/>
</dbReference>
<dbReference type="InterPro" id="IPR042208">
    <property type="entry name" value="D-ser_dehydrat-like_sf"/>
</dbReference>
<dbReference type="GO" id="GO:0036088">
    <property type="term" value="P:D-serine catabolic process"/>
    <property type="evidence" value="ECO:0007669"/>
    <property type="project" value="TreeGrafter"/>
</dbReference>
<dbReference type="EMBL" id="RAHJ01000018">
    <property type="protein sequence ID" value="RJX67914.1"/>
    <property type="molecule type" value="Genomic_DNA"/>
</dbReference>
<name>A0A419R1X6_9SPHN</name>
<dbReference type="PANTHER" id="PTHR28004:SF2">
    <property type="entry name" value="D-SERINE DEHYDRATASE"/>
    <property type="match status" value="1"/>
</dbReference>
<comment type="similarity">
    <text evidence="1">Belongs to the DSD1 family.</text>
</comment>
<dbReference type="Gene3D" id="2.40.37.20">
    <property type="entry name" value="D-serine dehydratase-like domain"/>
    <property type="match status" value="1"/>
</dbReference>
<feature type="domain" description="D-serine dehydratase-like" evidence="3">
    <location>
        <begin position="257"/>
        <end position="365"/>
    </location>
</feature>
<accession>A0A419R1X6</accession>
<evidence type="ECO:0000256" key="2">
    <source>
        <dbReference type="ARBA" id="ARBA00023239"/>
    </source>
</evidence>
<comment type="caution">
    <text evidence="4">The sequence shown here is derived from an EMBL/GenBank/DDBJ whole genome shotgun (WGS) entry which is preliminary data.</text>
</comment>
<evidence type="ECO:0000313" key="5">
    <source>
        <dbReference type="Proteomes" id="UP000284322"/>
    </source>
</evidence>
<dbReference type="InterPro" id="IPR051466">
    <property type="entry name" value="D-amino_acid_metab_enzyme"/>
</dbReference>
<proteinExistence type="inferred from homology"/>
<dbReference type="Pfam" id="PF01168">
    <property type="entry name" value="Ala_racemase_N"/>
    <property type="match status" value="1"/>
</dbReference>
<dbReference type="PANTHER" id="PTHR28004">
    <property type="entry name" value="ZGC:162816-RELATED"/>
    <property type="match status" value="1"/>
</dbReference>
<dbReference type="Gene3D" id="3.20.20.10">
    <property type="entry name" value="Alanine racemase"/>
    <property type="match status" value="1"/>
</dbReference>
<organism evidence="4 5">
    <name type="scientific">Tsuneonella suprasediminis</name>
    <dbReference type="NCBI Taxonomy" id="2306996"/>
    <lineage>
        <taxon>Bacteria</taxon>
        <taxon>Pseudomonadati</taxon>
        <taxon>Pseudomonadota</taxon>
        <taxon>Alphaproteobacteria</taxon>
        <taxon>Sphingomonadales</taxon>
        <taxon>Erythrobacteraceae</taxon>
        <taxon>Tsuneonella</taxon>
    </lineage>
</organism>
<dbReference type="SUPFAM" id="SSF51419">
    <property type="entry name" value="PLP-binding barrel"/>
    <property type="match status" value="1"/>
</dbReference>
<dbReference type="AlphaFoldDB" id="A0A419R1X6"/>
<evidence type="ECO:0000313" key="4">
    <source>
        <dbReference type="EMBL" id="RJX67914.1"/>
    </source>
</evidence>
<dbReference type="InterPro" id="IPR001608">
    <property type="entry name" value="Ala_racemase_N"/>
</dbReference>
<dbReference type="OrthoDB" id="9772497at2"/>
<dbReference type="GO" id="GO:0008721">
    <property type="term" value="F:D-serine ammonia-lyase activity"/>
    <property type="evidence" value="ECO:0007669"/>
    <property type="project" value="TreeGrafter"/>
</dbReference>
<keyword evidence="5" id="KW-1185">Reference proteome</keyword>
<keyword evidence="2" id="KW-0456">Lyase</keyword>
<gene>
    <name evidence="4" type="ORF">D6858_08155</name>
</gene>
<dbReference type="InterPro" id="IPR026956">
    <property type="entry name" value="D-ser_dehydrat-like_dom"/>
</dbReference>
<dbReference type="Pfam" id="PF14031">
    <property type="entry name" value="D-ser_dehydrat"/>
    <property type="match status" value="1"/>
</dbReference>
<evidence type="ECO:0000256" key="1">
    <source>
        <dbReference type="ARBA" id="ARBA00005323"/>
    </source>
</evidence>
<dbReference type="SMART" id="SM01119">
    <property type="entry name" value="D-ser_dehydrat"/>
    <property type="match status" value="1"/>
</dbReference>
<evidence type="ECO:0000259" key="3">
    <source>
        <dbReference type="SMART" id="SM01119"/>
    </source>
</evidence>
<protein>
    <recommendedName>
        <fullName evidence="3">D-serine dehydratase-like domain-containing protein</fullName>
    </recommendedName>
</protein>
<reference evidence="4 5" key="1">
    <citation type="submission" date="2018-09" db="EMBL/GenBank/DDBJ databases">
        <title>Altererythrobacter sp.Ery1 and Ery12, the genome sequencing of novel strains in genus Alterythrobacter.</title>
        <authorList>
            <person name="Cheng H."/>
            <person name="Wu Y.-H."/>
            <person name="Fang C."/>
            <person name="Xu X.-W."/>
        </authorList>
    </citation>
    <scope>NUCLEOTIDE SEQUENCE [LARGE SCALE GENOMIC DNA]</scope>
    <source>
        <strain evidence="4 5">Ery12</strain>
    </source>
</reference>
<dbReference type="InterPro" id="IPR029066">
    <property type="entry name" value="PLP-binding_barrel"/>
</dbReference>
<dbReference type="RefSeq" id="WP_120108893.1">
    <property type="nucleotide sequence ID" value="NZ_RAHJ01000018.1"/>
</dbReference>